<dbReference type="PANTHER" id="PTHR46548:SF1">
    <property type="entry name" value="BAH AND TFIIS DOMAIN-CONTAINING PROTEIN-RELATED"/>
    <property type="match status" value="1"/>
</dbReference>
<comment type="subcellular location">
    <subcellularLocation>
        <location evidence="1 3">Nucleus</location>
    </subcellularLocation>
</comment>
<dbReference type="InParanoid" id="A0A7J7C830"/>
<dbReference type="Proteomes" id="UP000593562">
    <property type="component" value="Unassembled WGS sequence"/>
</dbReference>
<dbReference type="InterPro" id="IPR035441">
    <property type="entry name" value="TFIIS/LEDGF_dom_sf"/>
</dbReference>
<feature type="region of interest" description="Disordered" evidence="4">
    <location>
        <begin position="465"/>
        <end position="485"/>
    </location>
</feature>
<feature type="compositionally biased region" description="Basic and acidic residues" evidence="4">
    <location>
        <begin position="233"/>
        <end position="252"/>
    </location>
</feature>
<name>A0A7J7C830_TRIWF</name>
<dbReference type="SMART" id="SM00509">
    <property type="entry name" value="TFS2N"/>
    <property type="match status" value="1"/>
</dbReference>
<feature type="region of interest" description="Disordered" evidence="4">
    <location>
        <begin position="1"/>
        <end position="44"/>
    </location>
</feature>
<feature type="compositionally biased region" description="Low complexity" evidence="4">
    <location>
        <begin position="521"/>
        <end position="534"/>
    </location>
</feature>
<feature type="region of interest" description="Disordered" evidence="4">
    <location>
        <begin position="189"/>
        <end position="256"/>
    </location>
</feature>
<gene>
    <name evidence="7" type="ORF">HS088_TW20G00465</name>
</gene>
<evidence type="ECO:0000256" key="2">
    <source>
        <dbReference type="ARBA" id="ARBA00023242"/>
    </source>
</evidence>
<organism evidence="7 8">
    <name type="scientific">Tripterygium wilfordii</name>
    <name type="common">Thunder God vine</name>
    <dbReference type="NCBI Taxonomy" id="458696"/>
    <lineage>
        <taxon>Eukaryota</taxon>
        <taxon>Viridiplantae</taxon>
        <taxon>Streptophyta</taxon>
        <taxon>Embryophyta</taxon>
        <taxon>Tracheophyta</taxon>
        <taxon>Spermatophyta</taxon>
        <taxon>Magnoliopsida</taxon>
        <taxon>eudicotyledons</taxon>
        <taxon>Gunneridae</taxon>
        <taxon>Pentapetalae</taxon>
        <taxon>rosids</taxon>
        <taxon>fabids</taxon>
        <taxon>Celastrales</taxon>
        <taxon>Celastraceae</taxon>
        <taxon>Tripterygium</taxon>
    </lineage>
</organism>
<dbReference type="OrthoDB" id="1917005at2759"/>
<feature type="region of interest" description="Disordered" evidence="4">
    <location>
        <begin position="514"/>
        <end position="607"/>
    </location>
</feature>
<feature type="compositionally biased region" description="Basic and acidic residues" evidence="4">
    <location>
        <begin position="1360"/>
        <end position="1369"/>
    </location>
</feature>
<evidence type="ECO:0000313" key="8">
    <source>
        <dbReference type="Proteomes" id="UP000593562"/>
    </source>
</evidence>
<feature type="compositionally biased region" description="Low complexity" evidence="4">
    <location>
        <begin position="588"/>
        <end position="598"/>
    </location>
</feature>
<feature type="compositionally biased region" description="Polar residues" evidence="4">
    <location>
        <begin position="469"/>
        <end position="485"/>
    </location>
</feature>
<dbReference type="InterPro" id="IPR043151">
    <property type="entry name" value="BAH_sf"/>
</dbReference>
<evidence type="ECO:0000256" key="3">
    <source>
        <dbReference type="PROSITE-ProRule" id="PRU00649"/>
    </source>
</evidence>
<dbReference type="GO" id="GO:0005634">
    <property type="term" value="C:nucleus"/>
    <property type="evidence" value="ECO:0007669"/>
    <property type="project" value="UniProtKB-SubCell"/>
</dbReference>
<dbReference type="PROSITE" id="PS51319">
    <property type="entry name" value="TFIIS_N"/>
    <property type="match status" value="1"/>
</dbReference>
<accession>A0A7J7C830</accession>
<dbReference type="Gene3D" id="1.20.930.10">
    <property type="entry name" value="Conserved domain common to transcription factors TFIIS, elongin A, CRSP70"/>
    <property type="match status" value="1"/>
</dbReference>
<feature type="compositionally biased region" description="Low complexity" evidence="4">
    <location>
        <begin position="22"/>
        <end position="42"/>
    </location>
</feature>
<feature type="domain" description="BAH" evidence="5">
    <location>
        <begin position="48"/>
        <end position="163"/>
    </location>
</feature>
<evidence type="ECO:0000259" key="5">
    <source>
        <dbReference type="PROSITE" id="PS51038"/>
    </source>
</evidence>
<dbReference type="SMART" id="SM00439">
    <property type="entry name" value="BAH"/>
    <property type="match status" value="1"/>
</dbReference>
<keyword evidence="2 3" id="KW-0539">Nucleus</keyword>
<feature type="compositionally biased region" description="Polar residues" evidence="4">
    <location>
        <begin position="1116"/>
        <end position="1143"/>
    </location>
</feature>
<protein>
    <submittedName>
        <fullName evidence="7">BAH domain TFIIS helical bundle-like domain isoform 1</fullName>
    </submittedName>
</protein>
<dbReference type="FunCoup" id="A0A7J7C830">
    <property type="interactions" value="3775"/>
</dbReference>
<dbReference type="Gene3D" id="2.30.30.490">
    <property type="match status" value="1"/>
</dbReference>
<comment type="caution">
    <text evidence="7">The sequence shown here is derived from an EMBL/GenBank/DDBJ whole genome shotgun (WGS) entry which is preliminary data.</text>
</comment>
<sequence length="1634" mass="174954">MRGREGEERKRGLHMWIGPLPSTASVAGDGSSSSLFSSPRNSFSKDGRKISVGDCALFKPPQDSQPFIGIIRSLISGKDKNLKLRVNWLYRPGEVKLGKGILLEAAPNEIFYSFHRDEIPAASLLHPCKVAFLPKGVELSSGICSLVCRRVYDITNKCLWWLTDQDFIDERQEEIDQLLYKTRVEMHATVQPEGRSPKPMNSPTPTSQLKPGSDPIQNSAPSFPSQVKGKKRERGDQSSEPVKRDRSIKYDDGDSGNCRADGILKSEIAKITDSGGLVDSEGVEKLVQLMRPQRNEKKIDVVGRSILASVVAATDKLDCLSKFVQLKGLPVFDEWLQEVHKGKIGDGNSPKDSDKSVEEFLLVLLRALDKLPVNLDALQMCNIGKSVNHLRSHKNMEIQKKARSLVDIWKKRVEAEMDAKSVSNPVVPWSARPRIPEISHGANRQSIGTSEVAVKTASKPASVKLVQGDATTKPASASLGSMRSAQSPVYASTNIKDGQARSSAAAGVCDIPLTDRDEKSSSSSQSHTNSQSCSGDHAKSGGAVGKEDARSSTAGSMTVNKNTVGSSRNRKSVNGFPGTALSAAQREAGSSRSSANRNSTEKVLQSSLTCEKTLDEPLVENTTQKLIVKIPNRVRSPVQSATRGSSEDPSFMNGRGTSPVLLEKNYQFDRNLKDKDDAYRANAFDVNNESWQSNDFKDVLTGSDEGDPSPAAVPEECCRAGDDSKKLTEVSRAVSSPSGNEEKIEKLNDVSFSSINALVDSCVNYSEANASVPAGDDVGMNLLASVATEEMSKSEVISPSNSPQRNNLLLDNSTSGHVSKLKSSAGDDFGKVGSLTPDGPCDQEKYWPRCADGKTASLFSHGNSTKELNGHSNSSDMDWHQTVDSCAENNGKMKETGATTSINGPSVISVEKASNGEVSEEPNEKIAGVELSTDCDLDTKPDASSSLLTEEKLDVSSLDFKQVAAGGSSLYHSLETDGERKNIAEGLSSIMQTEQKPYFVMTNSETVKGVDEEVPHPSGSGKDMNNVENCNEKKTEEEINVGSHVNSCQKQSTAPDENADLNPEHCTGTGEGSPIIDNKGEHLSRIDQGNDVSDLHGSGPAPPKPEAERYVGSKGSKLTASGNNEAEECMSSSADGSSLSPTGGVNADAKVEFDLNEGFNADDAKYGDTNNLISQSCSASLPLISPFPFVVSSAHSGLPASITVAAAAKGPFVPPEDLLRSKGELGWKGSAATSAFRPAEPRKVLDMPLGLPSIFLPDPTVGRPNRPLLDFDLNVPDERIIEDLACQSSAQDTGSVQGLTNSCNMVGELIGSGPSRSSWGLDLDLNRVDEPIDMGNSLTSSGQRVEFTPPAVKSSSAGFRKGEGNTRRDFDLNDGPAVDEMCAESSPFSQHARNTTPSQPPVPGVRMNNHHMGNISTWFTPSNPYPAVAIPPILPEREQSFPIIAPGGPQRMVAPPNSSTPFSPDFYRGQVLSSSPAVPFPSTPFQYPVFPFGTSFPLPPATFPGCSTAHVDSSSGGRIWFPAVHSQLLGPPGAVPSNYQRPYVVTLADGSHNGGADSSRKWGGQGLDLNAGPLVPDIEAREDMPSIAPRQLSVVSSQALVEEHAQFYPVAGGSALKRKEPEGAWEGYKQSSWR</sequence>
<feature type="region of interest" description="Disordered" evidence="4">
    <location>
        <begin position="637"/>
        <end position="658"/>
    </location>
</feature>
<dbReference type="SUPFAM" id="SSF47676">
    <property type="entry name" value="Conserved domain common to transcription factors TFIIS, elongin A, CRSP70"/>
    <property type="match status" value="1"/>
</dbReference>
<feature type="region of interest" description="Disordered" evidence="4">
    <location>
        <begin position="1336"/>
        <end position="1369"/>
    </location>
</feature>
<dbReference type="InterPro" id="IPR001025">
    <property type="entry name" value="BAH_dom"/>
</dbReference>
<dbReference type="GO" id="GO:0003682">
    <property type="term" value="F:chromatin binding"/>
    <property type="evidence" value="ECO:0007669"/>
    <property type="project" value="InterPro"/>
</dbReference>
<keyword evidence="8" id="KW-1185">Reference proteome</keyword>
<dbReference type="PANTHER" id="PTHR46548">
    <property type="entry name" value="BAH AND TFIIS DOMAIN-CONTAINING PROTEIN-RELATED"/>
    <property type="match status" value="1"/>
</dbReference>
<dbReference type="PROSITE" id="PS51038">
    <property type="entry name" value="BAH"/>
    <property type="match status" value="1"/>
</dbReference>
<evidence type="ECO:0000256" key="1">
    <source>
        <dbReference type="ARBA" id="ARBA00004123"/>
    </source>
</evidence>
<feature type="region of interest" description="Disordered" evidence="4">
    <location>
        <begin position="1037"/>
        <end position="1143"/>
    </location>
</feature>
<proteinExistence type="predicted"/>
<dbReference type="CDD" id="cd00183">
    <property type="entry name" value="TFIIS_I"/>
    <property type="match status" value="1"/>
</dbReference>
<evidence type="ECO:0000256" key="4">
    <source>
        <dbReference type="SAM" id="MobiDB-lite"/>
    </source>
</evidence>
<feature type="compositionally biased region" description="Polar residues" evidence="4">
    <location>
        <begin position="1043"/>
        <end position="1055"/>
    </location>
</feature>
<dbReference type="Pfam" id="PF01426">
    <property type="entry name" value="BAH"/>
    <property type="match status" value="1"/>
</dbReference>
<dbReference type="InterPro" id="IPR017923">
    <property type="entry name" value="TFIIS_N"/>
</dbReference>
<feature type="compositionally biased region" description="Polar residues" evidence="4">
    <location>
        <begin position="199"/>
        <end position="225"/>
    </location>
</feature>
<dbReference type="InterPro" id="IPR003617">
    <property type="entry name" value="TFIIS/CRSP70_N_sub"/>
</dbReference>
<dbReference type="Pfam" id="PF08711">
    <property type="entry name" value="Med26"/>
    <property type="match status" value="1"/>
</dbReference>
<dbReference type="EMBL" id="JAAARO010000020">
    <property type="protein sequence ID" value="KAF5730095.1"/>
    <property type="molecule type" value="Genomic_DNA"/>
</dbReference>
<feature type="compositionally biased region" description="Polar residues" evidence="4">
    <location>
        <begin position="637"/>
        <end position="648"/>
    </location>
</feature>
<evidence type="ECO:0000313" key="7">
    <source>
        <dbReference type="EMBL" id="KAF5730095.1"/>
    </source>
</evidence>
<reference evidence="7 8" key="1">
    <citation type="journal article" date="2020" name="Nat. Commun.">
        <title>Genome of Tripterygium wilfordii and identification of cytochrome P450 involved in triptolide biosynthesis.</title>
        <authorList>
            <person name="Tu L."/>
            <person name="Su P."/>
            <person name="Zhang Z."/>
            <person name="Gao L."/>
            <person name="Wang J."/>
            <person name="Hu T."/>
            <person name="Zhou J."/>
            <person name="Zhang Y."/>
            <person name="Zhao Y."/>
            <person name="Liu Y."/>
            <person name="Song Y."/>
            <person name="Tong Y."/>
            <person name="Lu Y."/>
            <person name="Yang J."/>
            <person name="Xu C."/>
            <person name="Jia M."/>
            <person name="Peters R.J."/>
            <person name="Huang L."/>
            <person name="Gao W."/>
        </authorList>
    </citation>
    <scope>NUCLEOTIDE SEQUENCE [LARGE SCALE GENOMIC DNA]</scope>
    <source>
        <strain evidence="8">cv. XIE 37</strain>
        <tissue evidence="7">Leaf</tissue>
    </source>
</reference>
<evidence type="ECO:0000259" key="6">
    <source>
        <dbReference type="PROSITE" id="PS51319"/>
    </source>
</evidence>
<feature type="domain" description="TFIIS N-terminal" evidence="6">
    <location>
        <begin position="330"/>
        <end position="416"/>
    </location>
</feature>
<feature type="compositionally biased region" description="Basic and acidic residues" evidence="4">
    <location>
        <begin position="1"/>
        <end position="10"/>
    </location>
</feature>
<feature type="compositionally biased region" description="Polar residues" evidence="4">
    <location>
        <begin position="551"/>
        <end position="567"/>
    </location>
</feature>